<evidence type="ECO:0000313" key="7">
    <source>
        <dbReference type="EMBL" id="QBF47627.1"/>
    </source>
</evidence>
<protein>
    <submittedName>
        <fullName evidence="7">Lysoplasmalogenase</fullName>
    </submittedName>
</protein>
<dbReference type="PANTHER" id="PTHR31885:SF6">
    <property type="entry name" value="GH04784P"/>
    <property type="match status" value="1"/>
</dbReference>
<keyword evidence="5 6" id="KW-0472">Membrane</keyword>
<evidence type="ECO:0000256" key="4">
    <source>
        <dbReference type="ARBA" id="ARBA00022989"/>
    </source>
</evidence>
<feature type="transmembrane region" description="Helical" evidence="6">
    <location>
        <begin position="187"/>
        <end position="208"/>
    </location>
</feature>
<dbReference type="GO" id="GO:0016787">
    <property type="term" value="F:hydrolase activity"/>
    <property type="evidence" value="ECO:0007669"/>
    <property type="project" value="TreeGrafter"/>
</dbReference>
<dbReference type="EMBL" id="CP036164">
    <property type="protein sequence ID" value="QBF47627.1"/>
    <property type="molecule type" value="Genomic_DNA"/>
</dbReference>
<organism evidence="7 8">
    <name type="scientific">Janibacter limosus</name>
    <dbReference type="NCBI Taxonomy" id="53458"/>
    <lineage>
        <taxon>Bacteria</taxon>
        <taxon>Bacillati</taxon>
        <taxon>Actinomycetota</taxon>
        <taxon>Actinomycetes</taxon>
        <taxon>Micrococcales</taxon>
        <taxon>Intrasporangiaceae</taxon>
        <taxon>Janibacter</taxon>
    </lineage>
</organism>
<dbReference type="GO" id="GO:0016020">
    <property type="term" value="C:membrane"/>
    <property type="evidence" value="ECO:0007669"/>
    <property type="project" value="UniProtKB-SubCell"/>
</dbReference>
<sequence>MPALAALAVVTLIHLGAQAVAPGGMVADVTQVLLMPLLLWFLVTTTTRPQSLLVRLTVVALVLSWLGDTLPRFVEDGSELGFMLMLGAFLLAQLAYVAALYPFADRSIARTRPVLIAPYAIALVVLLVVVTLGSGFRWQVALYGIAIMTMAVLATGLDRVATIGAIIFVISDALIAVRAFADLELPLHGVWVMLTYVVGQTLLVAAIAHRDRVDHVRRG</sequence>
<keyword evidence="8" id="KW-1185">Reference proteome</keyword>
<dbReference type="KEGG" id="jli:EXU32_16050"/>
<dbReference type="Pfam" id="PF07947">
    <property type="entry name" value="YhhN"/>
    <property type="match status" value="1"/>
</dbReference>
<evidence type="ECO:0000256" key="2">
    <source>
        <dbReference type="ARBA" id="ARBA00007375"/>
    </source>
</evidence>
<evidence type="ECO:0000313" key="8">
    <source>
        <dbReference type="Proteomes" id="UP000290408"/>
    </source>
</evidence>
<evidence type="ECO:0000256" key="6">
    <source>
        <dbReference type="SAM" id="Phobius"/>
    </source>
</evidence>
<feature type="transmembrane region" description="Helical" evidence="6">
    <location>
        <begin position="113"/>
        <end position="132"/>
    </location>
</feature>
<feature type="transmembrane region" description="Helical" evidence="6">
    <location>
        <begin position="138"/>
        <end position="156"/>
    </location>
</feature>
<accession>A0A4P6MZ93</accession>
<feature type="transmembrane region" description="Helical" evidence="6">
    <location>
        <begin position="52"/>
        <end position="74"/>
    </location>
</feature>
<dbReference type="PANTHER" id="PTHR31885">
    <property type="entry name" value="GH04784P"/>
    <property type="match status" value="1"/>
</dbReference>
<name>A0A4P6MZ93_9MICO</name>
<dbReference type="InterPro" id="IPR012506">
    <property type="entry name" value="TMEM86B-like"/>
</dbReference>
<proteinExistence type="inferred from homology"/>
<keyword evidence="3 6" id="KW-0812">Transmembrane</keyword>
<dbReference type="OrthoDB" id="4227931at2"/>
<feature type="transmembrane region" description="Helical" evidence="6">
    <location>
        <begin position="163"/>
        <end position="181"/>
    </location>
</feature>
<evidence type="ECO:0000256" key="1">
    <source>
        <dbReference type="ARBA" id="ARBA00004141"/>
    </source>
</evidence>
<comment type="subcellular location">
    <subcellularLocation>
        <location evidence="1">Membrane</location>
        <topology evidence="1">Multi-pass membrane protein</topology>
    </subcellularLocation>
</comment>
<comment type="similarity">
    <text evidence="2">Belongs to the TMEM86 family.</text>
</comment>
<evidence type="ECO:0000256" key="3">
    <source>
        <dbReference type="ARBA" id="ARBA00022692"/>
    </source>
</evidence>
<reference evidence="7 8" key="1">
    <citation type="submission" date="2019-02" db="EMBL/GenBank/DDBJ databases">
        <title>Genomic data mining of an Antarctic deep-sea actinobacterium, Janibacterlimosus P3-3-X1.</title>
        <authorList>
            <person name="Liao L."/>
            <person name="Chen B."/>
        </authorList>
    </citation>
    <scope>NUCLEOTIDE SEQUENCE [LARGE SCALE GENOMIC DNA]</scope>
    <source>
        <strain evidence="7 8">P3-3-X1</strain>
    </source>
</reference>
<evidence type="ECO:0000256" key="5">
    <source>
        <dbReference type="ARBA" id="ARBA00023136"/>
    </source>
</evidence>
<dbReference type="AlphaFoldDB" id="A0A4P6MZ93"/>
<dbReference type="RefSeq" id="WP_130630812.1">
    <property type="nucleotide sequence ID" value="NZ_CP036164.1"/>
</dbReference>
<feature type="transmembrane region" description="Helical" evidence="6">
    <location>
        <begin position="80"/>
        <end position="101"/>
    </location>
</feature>
<dbReference type="STRING" id="1216970.GCA_001570985_02000"/>
<keyword evidence="4 6" id="KW-1133">Transmembrane helix</keyword>
<dbReference type="Proteomes" id="UP000290408">
    <property type="component" value="Chromosome"/>
</dbReference>
<feature type="transmembrane region" description="Helical" evidence="6">
    <location>
        <begin position="29"/>
        <end position="45"/>
    </location>
</feature>
<gene>
    <name evidence="7" type="ORF">EXU32_16050</name>
</gene>